<feature type="transmembrane region" description="Helical" evidence="1">
    <location>
        <begin position="43"/>
        <end position="62"/>
    </location>
</feature>
<dbReference type="Proteomes" id="UP000198510">
    <property type="component" value="Unassembled WGS sequence"/>
</dbReference>
<keyword evidence="1" id="KW-1133">Transmembrane helix</keyword>
<gene>
    <name evidence="2" type="ORF">SAMN05421823_113115</name>
</gene>
<sequence length="133" mass="14228">MTMNSKFLMTASAVFLGSLGTVGSFLADDLARYLGNDTLAVTLLMQLASALYLGFGMLNWMAKSKLIGGIYSRPVALGNFAHFAVGALALVKGTVTLQTHLSLFLPLTILYTLFAGAFAWVLFTSPRQTKRAG</sequence>
<dbReference type="EMBL" id="FNFO01000013">
    <property type="protein sequence ID" value="SDM43751.1"/>
    <property type="molecule type" value="Genomic_DNA"/>
</dbReference>
<evidence type="ECO:0000256" key="1">
    <source>
        <dbReference type="SAM" id="Phobius"/>
    </source>
</evidence>
<organism evidence="2 3">
    <name type="scientific">Catalinimonas alkaloidigena</name>
    <dbReference type="NCBI Taxonomy" id="1075417"/>
    <lineage>
        <taxon>Bacteria</taxon>
        <taxon>Pseudomonadati</taxon>
        <taxon>Bacteroidota</taxon>
        <taxon>Cytophagia</taxon>
        <taxon>Cytophagales</taxon>
        <taxon>Catalimonadaceae</taxon>
        <taxon>Catalinimonas</taxon>
    </lineage>
</organism>
<feature type="transmembrane region" description="Helical" evidence="1">
    <location>
        <begin position="103"/>
        <end position="123"/>
    </location>
</feature>
<keyword evidence="1" id="KW-0472">Membrane</keyword>
<protein>
    <submittedName>
        <fullName evidence="2">Uncharacterized protein</fullName>
    </submittedName>
</protein>
<name>A0A1G9T7U1_9BACT</name>
<dbReference type="AlphaFoldDB" id="A0A1G9T7U1"/>
<reference evidence="2 3" key="1">
    <citation type="submission" date="2016-10" db="EMBL/GenBank/DDBJ databases">
        <authorList>
            <person name="de Groot N.N."/>
        </authorList>
    </citation>
    <scope>NUCLEOTIDE SEQUENCE [LARGE SCALE GENOMIC DNA]</scope>
    <source>
        <strain evidence="2 3">DSM 25186</strain>
    </source>
</reference>
<feature type="transmembrane region" description="Helical" evidence="1">
    <location>
        <begin position="74"/>
        <end position="91"/>
    </location>
</feature>
<accession>A0A1G9T7U1</accession>
<proteinExistence type="predicted"/>
<keyword evidence="3" id="KW-1185">Reference proteome</keyword>
<keyword evidence="1" id="KW-0812">Transmembrane</keyword>
<evidence type="ECO:0000313" key="2">
    <source>
        <dbReference type="EMBL" id="SDM43751.1"/>
    </source>
</evidence>
<dbReference type="STRING" id="1075417.SAMN05421823_113115"/>
<evidence type="ECO:0000313" key="3">
    <source>
        <dbReference type="Proteomes" id="UP000198510"/>
    </source>
</evidence>